<feature type="region of interest" description="Disordered" evidence="6">
    <location>
        <begin position="1"/>
        <end position="21"/>
    </location>
</feature>
<dbReference type="InterPro" id="IPR019530">
    <property type="entry name" value="Intra-flagellar_transport_57"/>
</dbReference>
<gene>
    <name evidence="7" type="ORF">ANN_05193</name>
</gene>
<organism evidence="7 8">
    <name type="scientific">Periplaneta americana</name>
    <name type="common">American cockroach</name>
    <name type="synonym">Blatta americana</name>
    <dbReference type="NCBI Taxonomy" id="6978"/>
    <lineage>
        <taxon>Eukaryota</taxon>
        <taxon>Metazoa</taxon>
        <taxon>Ecdysozoa</taxon>
        <taxon>Arthropoda</taxon>
        <taxon>Hexapoda</taxon>
        <taxon>Insecta</taxon>
        <taxon>Pterygota</taxon>
        <taxon>Neoptera</taxon>
        <taxon>Polyneoptera</taxon>
        <taxon>Dictyoptera</taxon>
        <taxon>Blattodea</taxon>
        <taxon>Blattoidea</taxon>
        <taxon>Blattidae</taxon>
        <taxon>Blattinae</taxon>
        <taxon>Periplaneta</taxon>
    </lineage>
</organism>
<dbReference type="PANTHER" id="PTHR16011:SF0">
    <property type="entry name" value="INTRAFLAGELLAR TRANSPORT PROTEIN 57 HOMOLOG"/>
    <property type="match status" value="1"/>
</dbReference>
<sequence length="415" mass="47526">MLREDDQRSREGLLTPDDAEAGPGGAYKTFIKMEELLDKLKLLKYDQEFIKDLKMKPLNRHYFALQTNPGEQFYLFTSLAAWLIRKTGRSFEQPQEYDDPNSTISSILDSLREIGVNVDFPPNRLKQGYGEQAVDVLDNLVNAALKNASFSWNKPQPVAEVEEDDEELEDESELLLEKVEEEMAAEFSDEEEETLLHIDDLQNMRIGNKNLADAQKPDDILESTTDIDGWKLELERVLPQLKVTIKTDARDWRSHLEQMQKHRSGIDEALATTKGQLDKLHTDISHTLEKIGSREKYLNSQLEPMLIQYRALQDEFARLSEHYREVSGGVTERSRILAQVTEELESVKQEMDERGSSMTDGTPLVNIKKAIAQIKTEITSMEVRVGVLQHSLLQARLRDKNLLQQDLNAPPHILV</sequence>
<dbReference type="Pfam" id="PF10498">
    <property type="entry name" value="IFT57"/>
    <property type="match status" value="1"/>
</dbReference>
<reference evidence="7 8" key="1">
    <citation type="journal article" date="2022" name="Allergy">
        <title>Genome assembly and annotation of Periplaneta americana reveal a comprehensive cockroach allergen profile.</title>
        <authorList>
            <person name="Wang L."/>
            <person name="Xiong Q."/>
            <person name="Saelim N."/>
            <person name="Wang L."/>
            <person name="Nong W."/>
            <person name="Wan A.T."/>
            <person name="Shi M."/>
            <person name="Liu X."/>
            <person name="Cao Q."/>
            <person name="Hui J.H.L."/>
            <person name="Sookrung N."/>
            <person name="Leung T.F."/>
            <person name="Tungtrongchitr A."/>
            <person name="Tsui S.K.W."/>
        </authorList>
    </citation>
    <scope>NUCLEOTIDE SEQUENCE [LARGE SCALE GENOMIC DNA]</scope>
    <source>
        <strain evidence="7">PWHHKU_190912</strain>
    </source>
</reference>
<proteinExistence type="inferred from homology"/>
<feature type="compositionally biased region" description="Basic and acidic residues" evidence="6">
    <location>
        <begin position="1"/>
        <end position="11"/>
    </location>
</feature>
<name>A0ABQ8TC43_PERAM</name>
<protein>
    <recommendedName>
        <fullName evidence="9">Intraflagellar transport protein 57 homolog</fullName>
    </recommendedName>
</protein>
<accession>A0ABQ8TC43</accession>
<evidence type="ECO:0000256" key="2">
    <source>
        <dbReference type="ARBA" id="ARBA00009415"/>
    </source>
</evidence>
<evidence type="ECO:0008006" key="9">
    <source>
        <dbReference type="Google" id="ProtNLM"/>
    </source>
</evidence>
<keyword evidence="4" id="KW-0966">Cell projection</keyword>
<comment type="similarity">
    <text evidence="2">Belongs to the IFT57 family.</text>
</comment>
<keyword evidence="3" id="KW-0969">Cilium</keyword>
<dbReference type="PANTHER" id="PTHR16011">
    <property type="entry name" value="IFT57/HIPPI"/>
    <property type="match status" value="1"/>
</dbReference>
<evidence type="ECO:0000313" key="8">
    <source>
        <dbReference type="Proteomes" id="UP001148838"/>
    </source>
</evidence>
<evidence type="ECO:0000313" key="7">
    <source>
        <dbReference type="EMBL" id="KAJ4443521.1"/>
    </source>
</evidence>
<evidence type="ECO:0000256" key="4">
    <source>
        <dbReference type="ARBA" id="ARBA00023273"/>
    </source>
</evidence>
<keyword evidence="8" id="KW-1185">Reference proteome</keyword>
<evidence type="ECO:0000256" key="1">
    <source>
        <dbReference type="ARBA" id="ARBA00004138"/>
    </source>
</evidence>
<comment type="subcellular location">
    <subcellularLocation>
        <location evidence="1">Cell projection</location>
        <location evidence="1">Cilium</location>
    </subcellularLocation>
</comment>
<dbReference type="Gene3D" id="1.10.287.1490">
    <property type="match status" value="1"/>
</dbReference>
<comment type="caution">
    <text evidence="7">The sequence shown here is derived from an EMBL/GenBank/DDBJ whole genome shotgun (WGS) entry which is preliminary data.</text>
</comment>
<dbReference type="EMBL" id="JAJSOF020000013">
    <property type="protein sequence ID" value="KAJ4443521.1"/>
    <property type="molecule type" value="Genomic_DNA"/>
</dbReference>
<dbReference type="Proteomes" id="UP001148838">
    <property type="component" value="Unassembled WGS sequence"/>
</dbReference>
<feature type="coiled-coil region" evidence="5">
    <location>
        <begin position="158"/>
        <end position="185"/>
    </location>
</feature>
<evidence type="ECO:0000256" key="3">
    <source>
        <dbReference type="ARBA" id="ARBA00023069"/>
    </source>
</evidence>
<evidence type="ECO:0000256" key="5">
    <source>
        <dbReference type="SAM" id="Coils"/>
    </source>
</evidence>
<keyword evidence="5" id="KW-0175">Coiled coil</keyword>
<evidence type="ECO:0000256" key="6">
    <source>
        <dbReference type="SAM" id="MobiDB-lite"/>
    </source>
</evidence>